<comment type="caution">
    <text evidence="2">The sequence shown here is derived from an EMBL/GenBank/DDBJ whole genome shotgun (WGS) entry which is preliminary data.</text>
</comment>
<protein>
    <recommendedName>
        <fullName evidence="1">DUF4283 domain-containing protein</fullName>
    </recommendedName>
</protein>
<dbReference type="InterPro" id="IPR040256">
    <property type="entry name" value="At4g02000-like"/>
</dbReference>
<reference evidence="2 3" key="1">
    <citation type="journal article" date="2020" name="IScience">
        <title>Genome Sequencing of the Endangered Kingdonia uniflora (Circaeasteraceae, Ranunculales) Reveals Potential Mechanisms of Evolutionary Specialization.</title>
        <authorList>
            <person name="Sun Y."/>
            <person name="Deng T."/>
            <person name="Zhang A."/>
            <person name="Moore M.J."/>
            <person name="Landis J.B."/>
            <person name="Lin N."/>
            <person name="Zhang H."/>
            <person name="Zhang X."/>
            <person name="Huang J."/>
            <person name="Zhang X."/>
            <person name="Sun H."/>
            <person name="Wang H."/>
        </authorList>
    </citation>
    <scope>NUCLEOTIDE SEQUENCE [LARGE SCALE GENOMIC DNA]</scope>
    <source>
        <strain evidence="2">TB1705</strain>
        <tissue evidence="2">Leaf</tissue>
    </source>
</reference>
<dbReference type="PANTHER" id="PTHR31286:SF60">
    <property type="entry name" value="PROTEIN, PUTATIVE-RELATED"/>
    <property type="match status" value="1"/>
</dbReference>
<dbReference type="Pfam" id="PF14111">
    <property type="entry name" value="DUF4283"/>
    <property type="match status" value="1"/>
</dbReference>
<dbReference type="AlphaFoldDB" id="A0A7J7M9I2"/>
<dbReference type="Proteomes" id="UP000541444">
    <property type="component" value="Unassembled WGS sequence"/>
</dbReference>
<keyword evidence="3" id="KW-1185">Reference proteome</keyword>
<dbReference type="EMBL" id="JACGCM010001692">
    <property type="protein sequence ID" value="KAF6151440.1"/>
    <property type="molecule type" value="Genomic_DNA"/>
</dbReference>
<gene>
    <name evidence="2" type="ORF">GIB67_020664</name>
</gene>
<feature type="domain" description="DUF4283" evidence="1">
    <location>
        <begin position="183"/>
        <end position="251"/>
    </location>
</feature>
<name>A0A7J7M9I2_9MAGN</name>
<evidence type="ECO:0000259" key="1">
    <source>
        <dbReference type="Pfam" id="PF14111"/>
    </source>
</evidence>
<dbReference type="InterPro" id="IPR025558">
    <property type="entry name" value="DUF4283"/>
</dbReference>
<proteinExistence type="predicted"/>
<organism evidence="2 3">
    <name type="scientific">Kingdonia uniflora</name>
    <dbReference type="NCBI Taxonomy" id="39325"/>
    <lineage>
        <taxon>Eukaryota</taxon>
        <taxon>Viridiplantae</taxon>
        <taxon>Streptophyta</taxon>
        <taxon>Embryophyta</taxon>
        <taxon>Tracheophyta</taxon>
        <taxon>Spermatophyta</taxon>
        <taxon>Magnoliopsida</taxon>
        <taxon>Ranunculales</taxon>
        <taxon>Circaeasteraceae</taxon>
        <taxon>Kingdonia</taxon>
    </lineage>
</organism>
<sequence length="358" mass="41414">MPIRLMPWSPLLSAENHQNMNVLIWYKFRGLSSELWSLKIVMSLRKTLGILIHIDRSTINPDYGYLASVLVDIDQSKPILTHVFIDVEGKLINQEILLYRVPKFCNHCKNMGYSIAEYKVVKMDLWEMEVASKVKVLFKEKNPTFADLLKHKPIDLGILPLPTMSGDFPSIRIPEARFLRGVERYKYSLNGRVDLLKVKLAVARSEALRKWNLSCNCQFIPLGKGYFIILLDNEADKMRIWGGGPWDIDGRGIANKDTFLQLKDLDKKHSPDLLCTTEPKVLPDEFFLNRLNLKTMVGEAIYFDNGVSCPNIWVLWRKELARPVILASSKQHITILFENMMVSCIHADYSYVRQRELW</sequence>
<dbReference type="OrthoDB" id="852000at2759"/>
<dbReference type="PANTHER" id="PTHR31286">
    <property type="entry name" value="GLYCINE-RICH CELL WALL STRUCTURAL PROTEIN 1.8-LIKE"/>
    <property type="match status" value="1"/>
</dbReference>
<accession>A0A7J7M9I2</accession>
<evidence type="ECO:0000313" key="2">
    <source>
        <dbReference type="EMBL" id="KAF6151440.1"/>
    </source>
</evidence>
<evidence type="ECO:0000313" key="3">
    <source>
        <dbReference type="Proteomes" id="UP000541444"/>
    </source>
</evidence>